<evidence type="ECO:0000313" key="3">
    <source>
        <dbReference type="Proteomes" id="UP001295423"/>
    </source>
</evidence>
<feature type="region of interest" description="Disordered" evidence="1">
    <location>
        <begin position="1"/>
        <end position="28"/>
    </location>
</feature>
<evidence type="ECO:0000256" key="1">
    <source>
        <dbReference type="SAM" id="MobiDB-lite"/>
    </source>
</evidence>
<reference evidence="2" key="1">
    <citation type="submission" date="2023-08" db="EMBL/GenBank/DDBJ databases">
        <authorList>
            <person name="Audoor S."/>
            <person name="Bilcke G."/>
        </authorList>
    </citation>
    <scope>NUCLEOTIDE SEQUENCE</scope>
</reference>
<keyword evidence="3" id="KW-1185">Reference proteome</keyword>
<organism evidence="2 3">
    <name type="scientific">Cylindrotheca closterium</name>
    <dbReference type="NCBI Taxonomy" id="2856"/>
    <lineage>
        <taxon>Eukaryota</taxon>
        <taxon>Sar</taxon>
        <taxon>Stramenopiles</taxon>
        <taxon>Ochrophyta</taxon>
        <taxon>Bacillariophyta</taxon>
        <taxon>Bacillariophyceae</taxon>
        <taxon>Bacillariophycidae</taxon>
        <taxon>Bacillariales</taxon>
        <taxon>Bacillariaceae</taxon>
        <taxon>Cylindrotheca</taxon>
    </lineage>
</organism>
<name>A0AAD2G8M6_9STRA</name>
<proteinExistence type="predicted"/>
<dbReference type="Proteomes" id="UP001295423">
    <property type="component" value="Unassembled WGS sequence"/>
</dbReference>
<gene>
    <name evidence="2" type="ORF">CYCCA115_LOCUS21652</name>
</gene>
<dbReference type="EMBL" id="CAKOGP040002249">
    <property type="protein sequence ID" value="CAJ1966068.1"/>
    <property type="molecule type" value="Genomic_DNA"/>
</dbReference>
<accession>A0AAD2G8M6</accession>
<evidence type="ECO:0000313" key="2">
    <source>
        <dbReference type="EMBL" id="CAJ1966068.1"/>
    </source>
</evidence>
<feature type="compositionally biased region" description="Polar residues" evidence="1">
    <location>
        <begin position="8"/>
        <end position="20"/>
    </location>
</feature>
<comment type="caution">
    <text evidence="2">The sequence shown here is derived from an EMBL/GenBank/DDBJ whole genome shotgun (WGS) entry which is preliminary data.</text>
</comment>
<sequence>MHEEYETNKTILEQSRANKQSIKDPKNRGIEAPLHKSEAAVAGYEKALGLKSIAEDLRQANQRIKELDQSVHSCLITSFDADGARALTYTDGSLLCSSKGYCGVFTLFPLSSSSDWVGTGPLLSTGFVGLVSSGGAIALPSLPSSLSSNTGGTALFSGDGGLVFVDGVVPFFSSLTLSSNDVKGTSDGAMAKAFFFCFC</sequence>
<dbReference type="AlphaFoldDB" id="A0AAD2G8M6"/>
<protein>
    <submittedName>
        <fullName evidence="2">Uncharacterized protein</fullName>
    </submittedName>
</protein>